<reference evidence="7" key="1">
    <citation type="journal article" date="2018" name="Genome Biol. Evol.">
        <title>Genomics and development of Lentinus tigrinus, a white-rot wood-decaying mushroom with dimorphic fruiting bodies.</title>
        <authorList>
            <person name="Wu B."/>
            <person name="Xu Z."/>
            <person name="Knudson A."/>
            <person name="Carlson A."/>
            <person name="Chen N."/>
            <person name="Kovaka S."/>
            <person name="LaButti K."/>
            <person name="Lipzen A."/>
            <person name="Pennachio C."/>
            <person name="Riley R."/>
            <person name="Schakwitz W."/>
            <person name="Umezawa K."/>
            <person name="Ohm R.A."/>
            <person name="Grigoriev I.V."/>
            <person name="Nagy L.G."/>
            <person name="Gibbons J."/>
            <person name="Hibbett D."/>
        </authorList>
    </citation>
    <scope>NUCLEOTIDE SEQUENCE [LARGE SCALE GENOMIC DNA]</scope>
    <source>
        <strain evidence="7">ALCF2SS1-6</strain>
    </source>
</reference>
<dbReference type="InterPro" id="IPR012951">
    <property type="entry name" value="BBE"/>
</dbReference>
<dbReference type="InterPro" id="IPR006094">
    <property type="entry name" value="Oxid_FAD_bind_N"/>
</dbReference>
<protein>
    <submittedName>
        <fullName evidence="7">FAD-binding domain-containing protein</fullName>
    </submittedName>
</protein>
<dbReference type="InterPro" id="IPR016167">
    <property type="entry name" value="FAD-bd_PCMH_sub1"/>
</dbReference>
<feature type="domain" description="FAD-binding PCMH-type" evidence="6">
    <location>
        <begin position="33"/>
        <end position="203"/>
    </location>
</feature>
<proteinExistence type="inferred from homology"/>
<dbReference type="OrthoDB" id="415825at2759"/>
<evidence type="ECO:0000256" key="5">
    <source>
        <dbReference type="ARBA" id="ARBA00023002"/>
    </source>
</evidence>
<comment type="cofactor">
    <cofactor evidence="1">
        <name>FAD</name>
        <dbReference type="ChEBI" id="CHEBI:57692"/>
    </cofactor>
</comment>
<dbReference type="PROSITE" id="PS51387">
    <property type="entry name" value="FAD_PCMH"/>
    <property type="match status" value="1"/>
</dbReference>
<dbReference type="PANTHER" id="PTHR42973">
    <property type="entry name" value="BINDING OXIDOREDUCTASE, PUTATIVE (AFU_ORTHOLOGUE AFUA_1G17690)-RELATED"/>
    <property type="match status" value="1"/>
</dbReference>
<dbReference type="Pfam" id="PF01565">
    <property type="entry name" value="FAD_binding_4"/>
    <property type="match status" value="1"/>
</dbReference>
<name>A0A5C2SS63_9APHY</name>
<evidence type="ECO:0000256" key="4">
    <source>
        <dbReference type="ARBA" id="ARBA00022827"/>
    </source>
</evidence>
<accession>A0A5C2SS63</accession>
<dbReference type="Gene3D" id="3.40.462.20">
    <property type="match status" value="1"/>
</dbReference>
<dbReference type="Proteomes" id="UP000313359">
    <property type="component" value="Unassembled WGS sequence"/>
</dbReference>
<dbReference type="SUPFAM" id="SSF56176">
    <property type="entry name" value="FAD-binding/transporter-associated domain-like"/>
    <property type="match status" value="1"/>
</dbReference>
<keyword evidence="3" id="KW-0285">Flavoprotein</keyword>
<dbReference type="Gene3D" id="3.30.465.10">
    <property type="match status" value="1"/>
</dbReference>
<dbReference type="InterPro" id="IPR016166">
    <property type="entry name" value="FAD-bd_PCMH"/>
</dbReference>
<dbReference type="GO" id="GO:0071949">
    <property type="term" value="F:FAD binding"/>
    <property type="evidence" value="ECO:0007669"/>
    <property type="project" value="InterPro"/>
</dbReference>
<keyword evidence="8" id="KW-1185">Reference proteome</keyword>
<dbReference type="InterPro" id="IPR036318">
    <property type="entry name" value="FAD-bd_PCMH-like_sf"/>
</dbReference>
<evidence type="ECO:0000259" key="6">
    <source>
        <dbReference type="PROSITE" id="PS51387"/>
    </source>
</evidence>
<dbReference type="EMBL" id="ML122250">
    <property type="protein sequence ID" value="RPD66712.1"/>
    <property type="molecule type" value="Genomic_DNA"/>
</dbReference>
<dbReference type="PANTHER" id="PTHR42973:SF39">
    <property type="entry name" value="FAD-BINDING PCMH-TYPE DOMAIN-CONTAINING PROTEIN"/>
    <property type="match status" value="1"/>
</dbReference>
<dbReference type="STRING" id="1328759.A0A5C2SS63"/>
<evidence type="ECO:0000313" key="7">
    <source>
        <dbReference type="EMBL" id="RPD66712.1"/>
    </source>
</evidence>
<evidence type="ECO:0000256" key="1">
    <source>
        <dbReference type="ARBA" id="ARBA00001974"/>
    </source>
</evidence>
<sequence>MSSFDAFKASFKGDILTPSDTGYDIAITRWAKNAERKAAVVAFVKDAEDVSLAINYAKEAKLPIAIKGGGHNVASASSSEGGLVIDLSRYLNGVTVDPEKQLGYVGGGATWETVDKAAIQHGLATVGGTVNHVATLALGGGYGWLSGTHGLVVDNIVQATVVTADGNIRTANESENPDLFWGIRGAGSNFGVVTEFVLKLHPQRRTVYCGTVVYSPDQLEPLLDVTREWQNKESLEKEAMMQAFTRGPNHQPCIVVFLFYNGSEEEGRANFKAFLDLQPIADMAEERPYELLNALQNDVVRPGQNAYMKGCFMPDSFPRTLLPRVFERVVELSAPEAYTVILLLEYFPLARVNAVPNDATAYRRGLRPNVLCLVFAKEDSQEASKYSRDVAHELTSMMDAENVGYGNYSPDSDALSTNGTVRANKAEANFGSNYKRLQQIKKMYDPELVFKKWFVITPAT</sequence>
<evidence type="ECO:0000313" key="8">
    <source>
        <dbReference type="Proteomes" id="UP000313359"/>
    </source>
</evidence>
<evidence type="ECO:0000256" key="3">
    <source>
        <dbReference type="ARBA" id="ARBA00022630"/>
    </source>
</evidence>
<dbReference type="InterPro" id="IPR016169">
    <property type="entry name" value="FAD-bd_PCMH_sub2"/>
</dbReference>
<keyword evidence="4" id="KW-0274">FAD</keyword>
<keyword evidence="5" id="KW-0560">Oxidoreductase</keyword>
<gene>
    <name evidence="7" type="ORF">L227DRAFT_618287</name>
</gene>
<evidence type="ECO:0000256" key="2">
    <source>
        <dbReference type="ARBA" id="ARBA00005466"/>
    </source>
</evidence>
<dbReference type="Pfam" id="PF08031">
    <property type="entry name" value="BBE"/>
    <property type="match status" value="1"/>
</dbReference>
<comment type="similarity">
    <text evidence="2">Belongs to the oxygen-dependent FAD-linked oxidoreductase family.</text>
</comment>
<organism evidence="7 8">
    <name type="scientific">Lentinus tigrinus ALCF2SS1-6</name>
    <dbReference type="NCBI Taxonomy" id="1328759"/>
    <lineage>
        <taxon>Eukaryota</taxon>
        <taxon>Fungi</taxon>
        <taxon>Dikarya</taxon>
        <taxon>Basidiomycota</taxon>
        <taxon>Agaricomycotina</taxon>
        <taxon>Agaricomycetes</taxon>
        <taxon>Polyporales</taxon>
        <taxon>Polyporaceae</taxon>
        <taxon>Lentinus</taxon>
    </lineage>
</organism>
<dbReference type="InterPro" id="IPR050416">
    <property type="entry name" value="FAD-linked_Oxidoreductase"/>
</dbReference>
<dbReference type="GO" id="GO:0016491">
    <property type="term" value="F:oxidoreductase activity"/>
    <property type="evidence" value="ECO:0007669"/>
    <property type="project" value="UniProtKB-KW"/>
</dbReference>
<dbReference type="AlphaFoldDB" id="A0A5C2SS63"/>
<dbReference type="Gene3D" id="3.30.43.10">
    <property type="entry name" value="Uridine Diphospho-n-acetylenolpyruvylglucosamine Reductase, domain 2"/>
    <property type="match status" value="1"/>
</dbReference>